<evidence type="ECO:0000313" key="1">
    <source>
        <dbReference type="EMBL" id="CAE7711235.1"/>
    </source>
</evidence>
<evidence type="ECO:0000313" key="2">
    <source>
        <dbReference type="Proteomes" id="UP000601435"/>
    </source>
</evidence>
<comment type="caution">
    <text evidence="1">The sequence shown here is derived from an EMBL/GenBank/DDBJ whole genome shotgun (WGS) entry which is preliminary data.</text>
</comment>
<protein>
    <submittedName>
        <fullName evidence="1">Uncharacterized protein</fullName>
    </submittedName>
</protein>
<accession>A0A812X2D2</accession>
<organism evidence="1 2">
    <name type="scientific">Symbiodinium necroappetens</name>
    <dbReference type="NCBI Taxonomy" id="1628268"/>
    <lineage>
        <taxon>Eukaryota</taxon>
        <taxon>Sar</taxon>
        <taxon>Alveolata</taxon>
        <taxon>Dinophyceae</taxon>
        <taxon>Suessiales</taxon>
        <taxon>Symbiodiniaceae</taxon>
        <taxon>Symbiodinium</taxon>
    </lineage>
</organism>
<keyword evidence="2" id="KW-1185">Reference proteome</keyword>
<proteinExistence type="predicted"/>
<dbReference type="EMBL" id="CAJNJA010035775">
    <property type="protein sequence ID" value="CAE7711235.1"/>
    <property type="molecule type" value="Genomic_DNA"/>
</dbReference>
<dbReference type="Proteomes" id="UP000601435">
    <property type="component" value="Unassembled WGS sequence"/>
</dbReference>
<name>A0A812X2D2_9DINO</name>
<sequence>MKVASLLSMHLSKRKRRHIDELEMTMTDIEDDSDDSGLENLVGIESLRGQAAS</sequence>
<dbReference type="AlphaFoldDB" id="A0A812X2D2"/>
<gene>
    <name evidence="1" type="ORF">SNEC2469_LOCUS20522</name>
</gene>
<reference evidence="1" key="1">
    <citation type="submission" date="2021-02" db="EMBL/GenBank/DDBJ databases">
        <authorList>
            <person name="Dougan E. K."/>
            <person name="Rhodes N."/>
            <person name="Thang M."/>
            <person name="Chan C."/>
        </authorList>
    </citation>
    <scope>NUCLEOTIDE SEQUENCE</scope>
</reference>